<feature type="coiled-coil region" evidence="1">
    <location>
        <begin position="200"/>
        <end position="227"/>
    </location>
</feature>
<gene>
    <name evidence="3" type="ORF">ESCO_006790</name>
</gene>
<proteinExistence type="predicted"/>
<keyword evidence="4" id="KW-1185">Reference proteome</keyword>
<dbReference type="SUPFAM" id="SSF58100">
    <property type="entry name" value="Bacterial hemolysins"/>
    <property type="match status" value="1"/>
</dbReference>
<keyword evidence="1" id="KW-0175">Coiled coil</keyword>
<sequence length="355" mass="38708">MPLVPPPPAYMFSDSPPSYDEVVKKVDGLVGSSPTPQKYLNAALALTGEERAVLQAGAEEHNPLKTEADKKKYTLGAAKELSTDETKQKLKEEANSANEAARDIENVFVSLQLKIAQIDQIHKSNFAPTLVQHRFDAIIVKFCADERLSVDQRLSKINDFIARANEYKQSASTMESDFKGLTDDFAGFIATFSQWAKDKEGELTAEIKKINEELVELNAVLARLYLALIGLGAGMAVGLPVIGIGAIMAGPAAGLVIIGGLIFFGATSAAIAAIAISVSVLQGQIRDKEKERSVRETQVEQIQQARLQLTQLGEEKYQLFSKSINSLASYWTYTVAEAEKIKKWLEDGAKFATLP</sequence>
<keyword evidence="2" id="KW-0472">Membrane</keyword>
<name>A0A0M9VVR6_ESCWE</name>
<evidence type="ECO:0000313" key="3">
    <source>
        <dbReference type="EMBL" id="KOS21275.1"/>
    </source>
</evidence>
<accession>A0A0M9VVR6</accession>
<comment type="caution">
    <text evidence="3">The sequence shown here is derived from an EMBL/GenBank/DDBJ whole genome shotgun (WGS) entry which is preliminary data.</text>
</comment>
<evidence type="ECO:0000256" key="1">
    <source>
        <dbReference type="SAM" id="Coils"/>
    </source>
</evidence>
<feature type="transmembrane region" description="Helical" evidence="2">
    <location>
        <begin position="224"/>
        <end position="249"/>
    </location>
</feature>
<keyword evidence="2" id="KW-0812">Transmembrane</keyword>
<organism evidence="3 4">
    <name type="scientific">Escovopsis weberi</name>
    <dbReference type="NCBI Taxonomy" id="150374"/>
    <lineage>
        <taxon>Eukaryota</taxon>
        <taxon>Fungi</taxon>
        <taxon>Dikarya</taxon>
        <taxon>Ascomycota</taxon>
        <taxon>Pezizomycotina</taxon>
        <taxon>Sordariomycetes</taxon>
        <taxon>Hypocreomycetidae</taxon>
        <taxon>Hypocreales</taxon>
        <taxon>Hypocreaceae</taxon>
        <taxon>Escovopsis</taxon>
    </lineage>
</organism>
<dbReference type="Gene3D" id="1.20.1170.10">
    <property type="match status" value="1"/>
</dbReference>
<feature type="transmembrane region" description="Helical" evidence="2">
    <location>
        <begin position="255"/>
        <end position="281"/>
    </location>
</feature>
<evidence type="ECO:0000256" key="2">
    <source>
        <dbReference type="SAM" id="Phobius"/>
    </source>
</evidence>
<dbReference type="AlphaFoldDB" id="A0A0M9VVR6"/>
<evidence type="ECO:0000313" key="4">
    <source>
        <dbReference type="Proteomes" id="UP000053831"/>
    </source>
</evidence>
<dbReference type="OrthoDB" id="5099888at2759"/>
<reference evidence="3 4" key="1">
    <citation type="submission" date="2015-07" db="EMBL/GenBank/DDBJ databases">
        <title>The genome of the fungus Escovopsis weberi, a specialized disease agent of ant agriculture.</title>
        <authorList>
            <person name="de Man T.J."/>
            <person name="Stajich J.E."/>
            <person name="Kubicek C.P."/>
            <person name="Chenthamara K."/>
            <person name="Atanasova L."/>
            <person name="Druzhinina I.S."/>
            <person name="Birnbaum S."/>
            <person name="Barribeau S.M."/>
            <person name="Teiling C."/>
            <person name="Suen G."/>
            <person name="Currie C."/>
            <person name="Gerardo N.M."/>
        </authorList>
    </citation>
    <scope>NUCLEOTIDE SEQUENCE [LARGE SCALE GENOMIC DNA]</scope>
</reference>
<dbReference type="EMBL" id="LGSR01000011">
    <property type="protein sequence ID" value="KOS21275.1"/>
    <property type="molecule type" value="Genomic_DNA"/>
</dbReference>
<keyword evidence="2" id="KW-1133">Transmembrane helix</keyword>
<dbReference type="Proteomes" id="UP000053831">
    <property type="component" value="Unassembled WGS sequence"/>
</dbReference>
<protein>
    <submittedName>
        <fullName evidence="3">Uncharacterized protein</fullName>
    </submittedName>
</protein>